<dbReference type="InterPro" id="IPR002692">
    <property type="entry name" value="S45"/>
</dbReference>
<keyword evidence="2" id="KW-0732">Signal</keyword>
<reference evidence="6 7" key="1">
    <citation type="submission" date="2016-11" db="EMBL/GenBank/DDBJ databases">
        <authorList>
            <person name="Jaros S."/>
            <person name="Januszkiewicz K."/>
            <person name="Wedrychowicz H."/>
        </authorList>
    </citation>
    <scope>NUCLEOTIDE SEQUENCE [LARGE SCALE GENOMIC DNA]</scope>
    <source>
        <strain evidence="6 7">CECT 7868</strain>
    </source>
</reference>
<dbReference type="EMBL" id="FQXZ01000035">
    <property type="protein sequence ID" value="SHI26096.1"/>
    <property type="molecule type" value="Genomic_DNA"/>
</dbReference>
<keyword evidence="3 6" id="KW-0378">Hydrolase</keyword>
<dbReference type="RefSeq" id="WP_073604645.1">
    <property type="nucleotide sequence ID" value="NZ_FQXZ01000035.1"/>
</dbReference>
<comment type="similarity">
    <text evidence="1">Belongs to the peptidase S45 family.</text>
</comment>
<keyword evidence="7" id="KW-1185">Reference proteome</keyword>
<dbReference type="AlphaFoldDB" id="A0A1M5ZPR6"/>
<accession>A0A1M5ZPR6</accession>
<dbReference type="OrthoDB" id="9760084at2"/>
<dbReference type="InterPro" id="IPR029055">
    <property type="entry name" value="Ntn_hydrolases_N"/>
</dbReference>
<proteinExistence type="inferred from homology"/>
<evidence type="ECO:0000256" key="3">
    <source>
        <dbReference type="ARBA" id="ARBA00022801"/>
    </source>
</evidence>
<dbReference type="Gene3D" id="1.10.1400.10">
    <property type="match status" value="1"/>
</dbReference>
<feature type="compositionally biased region" description="Acidic residues" evidence="5">
    <location>
        <begin position="190"/>
        <end position="202"/>
    </location>
</feature>
<dbReference type="Proteomes" id="UP000184608">
    <property type="component" value="Unassembled WGS sequence"/>
</dbReference>
<dbReference type="GO" id="GO:0017000">
    <property type="term" value="P:antibiotic biosynthetic process"/>
    <property type="evidence" value="ECO:0007669"/>
    <property type="project" value="InterPro"/>
</dbReference>
<dbReference type="InterPro" id="IPR043146">
    <property type="entry name" value="Penicillin_amidase_N_B-knob"/>
</dbReference>
<gene>
    <name evidence="6" type="primary">aac</name>
    <name evidence="6" type="ORF">VA7868_03019</name>
</gene>
<evidence type="ECO:0000256" key="2">
    <source>
        <dbReference type="ARBA" id="ARBA00022729"/>
    </source>
</evidence>
<dbReference type="InterPro" id="IPR023343">
    <property type="entry name" value="Penicillin_amidase_dom1"/>
</dbReference>
<dbReference type="Gene3D" id="1.10.439.10">
    <property type="entry name" value="Penicillin Amidohydrolase, domain 1"/>
    <property type="match status" value="1"/>
</dbReference>
<dbReference type="Pfam" id="PF01804">
    <property type="entry name" value="Penicil_amidase"/>
    <property type="match status" value="1"/>
</dbReference>
<sequence>MNKKELNQAEICWTENDVPHIKADNYEALGFGYGCVHARDRLLELAGQAIALRGDRSKYYGADGFSTVGFLKTTNLNSDLIFRMRLPETWVAEALAKLSGQIRDYIRGYVNGLNHHVAQMTDDERQRLGPDEHLVTFEAADVVRSAMRFGIMKELVEIGPYIVSSSEAWKSLSLPDGQVNDDSQFNNDSLADDDSLANDGETDSPHAKAVETEGGFGSNAWAFGGDVVEGGGAILLGNPHSAWKRTPHQQRIYMHQYHLTIPGELDVAGTSFLGFPLPMTGYNTDVSWSILDAATVTPYVMQKMDVSPVNGQLTYRMDDVRKPVTIRTVAVEVLEKPGELQTRRYQFIESELGLLYHLPQRPGKPQGWYAITNPGERNARGLDQFLAAAKATSTREFVSAIENNRGILCQLVVADRHGEAAYVVAGNVPPVSDEEMAQCHIGDASAAFHVLDGTRSRCAFRDADNRPLLPAASFYPNVFTRGVIQNTNNSYKFTEYGQVQPDYPSVFGQHKADHQIGKHIAAGLRYDPRLIMSSRRIRELLAEGKMTPESVLQIIFDNRNYAAETFLDSILALSDVAHSEAARQGFSVLQQWDRKNNAESKGALLFHLFWNQIVQTDLLKVPASGDPELGSQLEITPHSAPVLIEALEKSVNALVAFGFSPDEPWGNALYQTAEGTHIPLHGGSYQEGILNGEMPAPLTEQGFPYILFGTAYVQRVRWENEQIVVDALLSHGQRDGVESAGRTAQLKMFSGKKLYRIPFLPHELAD</sequence>
<evidence type="ECO:0000256" key="5">
    <source>
        <dbReference type="SAM" id="MobiDB-lite"/>
    </source>
</evidence>
<evidence type="ECO:0000256" key="4">
    <source>
        <dbReference type="ARBA" id="ARBA00023145"/>
    </source>
</evidence>
<protein>
    <submittedName>
        <fullName evidence="6">Aculeacin-A acylase</fullName>
        <ecNumber evidence="6">3.5.1.-</ecNumber>
    </submittedName>
</protein>
<dbReference type="GO" id="GO:0016811">
    <property type="term" value="F:hydrolase activity, acting on carbon-nitrogen (but not peptide) bonds, in linear amides"/>
    <property type="evidence" value="ECO:0007669"/>
    <property type="project" value="InterPro"/>
</dbReference>
<keyword evidence="4" id="KW-0865">Zymogen</keyword>
<feature type="region of interest" description="Disordered" evidence="5">
    <location>
        <begin position="180"/>
        <end position="207"/>
    </location>
</feature>
<evidence type="ECO:0000313" key="7">
    <source>
        <dbReference type="Proteomes" id="UP000184608"/>
    </source>
</evidence>
<dbReference type="SUPFAM" id="SSF56235">
    <property type="entry name" value="N-terminal nucleophile aminohydrolases (Ntn hydrolases)"/>
    <property type="match status" value="1"/>
</dbReference>
<dbReference type="STRING" id="1216006.VA7868_03019"/>
<evidence type="ECO:0000313" key="6">
    <source>
        <dbReference type="EMBL" id="SHI26096.1"/>
    </source>
</evidence>
<dbReference type="PANTHER" id="PTHR34218:SF3">
    <property type="entry name" value="ACYL-HOMOSERINE LACTONE ACYLASE PVDQ"/>
    <property type="match status" value="1"/>
</dbReference>
<evidence type="ECO:0000256" key="1">
    <source>
        <dbReference type="ARBA" id="ARBA00006586"/>
    </source>
</evidence>
<dbReference type="InterPro" id="IPR043147">
    <property type="entry name" value="Penicillin_amidase_A-knob"/>
</dbReference>
<dbReference type="Gene3D" id="3.60.20.10">
    <property type="entry name" value="Glutamine Phosphoribosylpyrophosphate, subunit 1, domain 1"/>
    <property type="match status" value="1"/>
</dbReference>
<dbReference type="Gene3D" id="2.30.120.10">
    <property type="match status" value="1"/>
</dbReference>
<organism evidence="6 7">
    <name type="scientific">Vibrio aerogenes CECT 7868</name>
    <dbReference type="NCBI Taxonomy" id="1216006"/>
    <lineage>
        <taxon>Bacteria</taxon>
        <taxon>Pseudomonadati</taxon>
        <taxon>Pseudomonadota</taxon>
        <taxon>Gammaproteobacteria</taxon>
        <taxon>Vibrionales</taxon>
        <taxon>Vibrionaceae</taxon>
        <taxon>Vibrio</taxon>
    </lineage>
</organism>
<dbReference type="EC" id="3.5.1.-" evidence="6"/>
<dbReference type="PANTHER" id="PTHR34218">
    <property type="entry name" value="PEPTIDASE S45 PENICILLIN AMIDASE"/>
    <property type="match status" value="1"/>
</dbReference>
<name>A0A1M5ZPR6_9VIBR</name>